<dbReference type="Gene3D" id="2.120.10.30">
    <property type="entry name" value="TolB, C-terminal domain"/>
    <property type="match status" value="1"/>
</dbReference>
<dbReference type="InterPro" id="IPR011042">
    <property type="entry name" value="6-blade_b-propeller_TolB-like"/>
</dbReference>
<reference evidence="1" key="1">
    <citation type="submission" date="2015-07" db="EMBL/GenBank/DDBJ databases">
        <title>Draft Genome Sequences of Anaerolinea thermolimosa IMO-1, Bellilinea caldifistulae GOMI-1, Leptolinea tardivitalis YMTK-2, Levilinea saccharolytica KIBI-1,Longilinea arvoryzae KOME-1, Previously Described as Members of the Anaerolineaceae (Chloroflexi).</title>
        <authorList>
            <person name="Sekiguchi Y."/>
            <person name="Ohashi A."/>
            <person name="Matsuura N."/>
            <person name="Tourlousse M.D."/>
        </authorList>
    </citation>
    <scope>NUCLEOTIDE SEQUENCE [LARGE SCALE GENOMIC DNA]</scope>
    <source>
        <strain evidence="1">KOME-1</strain>
    </source>
</reference>
<dbReference type="EMBL" id="DF967973">
    <property type="protein sequence ID" value="GAP16106.1"/>
    <property type="molecule type" value="Genomic_DNA"/>
</dbReference>
<dbReference type="Proteomes" id="UP000055060">
    <property type="component" value="Unassembled WGS sequence"/>
</dbReference>
<keyword evidence="2" id="KW-1185">Reference proteome</keyword>
<accession>A0A0K8MYI8</accession>
<dbReference type="STRING" id="360412.LARV_03902"/>
<evidence type="ECO:0000313" key="1">
    <source>
        <dbReference type="EMBL" id="GAP16106.1"/>
    </source>
</evidence>
<name>A0A0K8MYI8_9CHLR</name>
<gene>
    <name evidence="1" type="ORF">LARV_03902</name>
</gene>
<evidence type="ECO:0000313" key="2">
    <source>
        <dbReference type="Proteomes" id="UP000055060"/>
    </source>
</evidence>
<dbReference type="SUPFAM" id="SSF82171">
    <property type="entry name" value="DPP6 N-terminal domain-like"/>
    <property type="match status" value="1"/>
</dbReference>
<organism evidence="1">
    <name type="scientific">Longilinea arvoryzae</name>
    <dbReference type="NCBI Taxonomy" id="360412"/>
    <lineage>
        <taxon>Bacteria</taxon>
        <taxon>Bacillati</taxon>
        <taxon>Chloroflexota</taxon>
        <taxon>Anaerolineae</taxon>
        <taxon>Anaerolineales</taxon>
        <taxon>Anaerolineaceae</taxon>
        <taxon>Longilinea</taxon>
    </lineage>
</organism>
<sequence length="426" mass="48213">MIKTIHNRKVEYLVLLLLVISGCNYSSLQDNQIPADTNDKIAPSSSIGPLSTRQTVDRSTISTEQQIQRKIALTMTRTDSIFDAMFFFDHDLNLVNSIDTETYPYLSSMGCQVINISDDQRGFVITTRDFNGNILKRAVALEKRNKDDRIFGYSISPSEQWIAYLVITGDWGMSYDEAEIQDVRLLKIDAGIPQTAKLLTIHGGARANLVIWSPDNHYLAYTDFDENKSVQAFMYDLLTGESLQISHFGNEKETEQIIDLKWSIDSKYLAIATSVNVGKKDGKSNTGAVHLFRVSDNNLQTLNLKMKDVRNAEIQWGDAHRLLVLLITQKNIQTNPDFALIWFDVEKNAISRKLTQMELGINQVFSALPLTDDLNQTLIEGSSAPYLFIYNYEKGELINKEQKLMDGLYQFVETSSGFLRSPGCKE</sequence>
<dbReference type="AlphaFoldDB" id="A0A0K8MYI8"/>
<dbReference type="RefSeq" id="WP_075075488.1">
    <property type="nucleotide sequence ID" value="NZ_DF967973.1"/>
</dbReference>
<protein>
    <submittedName>
        <fullName evidence="1">Uncharacterized protein</fullName>
    </submittedName>
</protein>
<proteinExistence type="predicted"/>
<dbReference type="PROSITE" id="PS51257">
    <property type="entry name" value="PROKAR_LIPOPROTEIN"/>
    <property type="match status" value="1"/>
</dbReference>
<dbReference type="OrthoDB" id="9806195at2"/>